<comment type="caution">
    <text evidence="1">The sequence shown here is derived from an EMBL/GenBank/DDBJ whole genome shotgun (WGS) entry which is preliminary data.</text>
</comment>
<evidence type="ECO:0008006" key="3">
    <source>
        <dbReference type="Google" id="ProtNLM"/>
    </source>
</evidence>
<dbReference type="PROSITE" id="PS51257">
    <property type="entry name" value="PROKAR_LIPOPROTEIN"/>
    <property type="match status" value="1"/>
</dbReference>
<evidence type="ECO:0000313" key="1">
    <source>
        <dbReference type="EMBL" id="NYG35986.1"/>
    </source>
</evidence>
<organism evidence="1 2">
    <name type="scientific">Janibacter alkaliphilus</name>
    <dbReference type="NCBI Taxonomy" id="1069963"/>
    <lineage>
        <taxon>Bacteria</taxon>
        <taxon>Bacillati</taxon>
        <taxon>Actinomycetota</taxon>
        <taxon>Actinomycetes</taxon>
        <taxon>Micrococcales</taxon>
        <taxon>Intrasporangiaceae</taxon>
        <taxon>Janibacter</taxon>
    </lineage>
</organism>
<keyword evidence="2" id="KW-1185">Reference proteome</keyword>
<reference evidence="1 2" key="1">
    <citation type="submission" date="2020-07" db="EMBL/GenBank/DDBJ databases">
        <title>Sequencing the genomes of 1000 actinobacteria strains.</title>
        <authorList>
            <person name="Klenk H.-P."/>
        </authorList>
    </citation>
    <scope>NUCLEOTIDE SEQUENCE [LARGE SCALE GENOMIC DNA]</scope>
    <source>
        <strain evidence="1 2">DSM 24723</strain>
    </source>
</reference>
<dbReference type="Proteomes" id="UP000592181">
    <property type="component" value="Unassembled WGS sequence"/>
</dbReference>
<dbReference type="RefSeq" id="WP_179461564.1">
    <property type="nucleotide sequence ID" value="NZ_JACBZX010000001.1"/>
</dbReference>
<proteinExistence type="predicted"/>
<dbReference type="SUPFAM" id="SSF52540">
    <property type="entry name" value="P-loop containing nucleoside triphosphate hydrolases"/>
    <property type="match status" value="1"/>
</dbReference>
<protein>
    <recommendedName>
        <fullName evidence="3">Helicase/secretion neighborhood CpaE-like protein</fullName>
    </recommendedName>
</protein>
<accession>A0A852WYS0</accession>
<sequence>MRSRNSPTHPVVVLSGASGGLGTSTLAGAVAGCACADLTLVDGDVRAGGIDVTVGAEHEPGLRWPDLARHEGPVVADQLRGRLPAAPWPVLAARGAGPAESTVVEVVRGLSAAAPVVLDLPVRSLPERAWTEVPDLVVLLVGLRPRWLRDAETHLDRLGALRQRVALVTRGPLRPRGAPERVAEHLGLPLLEHLPDDPQVVRAEARGGPPGRRGACAGVAGVVVEVAGLGGRRGRAAA</sequence>
<name>A0A852WYS0_9MICO</name>
<dbReference type="Gene3D" id="3.40.50.300">
    <property type="entry name" value="P-loop containing nucleotide triphosphate hydrolases"/>
    <property type="match status" value="1"/>
</dbReference>
<evidence type="ECO:0000313" key="2">
    <source>
        <dbReference type="Proteomes" id="UP000592181"/>
    </source>
</evidence>
<dbReference type="AlphaFoldDB" id="A0A852WYS0"/>
<gene>
    <name evidence="1" type="ORF">BJY28_000455</name>
</gene>
<dbReference type="InterPro" id="IPR027417">
    <property type="entry name" value="P-loop_NTPase"/>
</dbReference>
<dbReference type="EMBL" id="JACBZX010000001">
    <property type="protein sequence ID" value="NYG35986.1"/>
    <property type="molecule type" value="Genomic_DNA"/>
</dbReference>